<gene>
    <name evidence="1" type="ORF">KI387_001031</name>
</gene>
<keyword evidence="2" id="KW-1185">Reference proteome</keyword>
<evidence type="ECO:0000313" key="2">
    <source>
        <dbReference type="Proteomes" id="UP000824469"/>
    </source>
</evidence>
<dbReference type="Proteomes" id="UP000824469">
    <property type="component" value="Unassembled WGS sequence"/>
</dbReference>
<organism evidence="1 2">
    <name type="scientific">Taxus chinensis</name>
    <name type="common">Chinese yew</name>
    <name type="synonym">Taxus wallichiana var. chinensis</name>
    <dbReference type="NCBI Taxonomy" id="29808"/>
    <lineage>
        <taxon>Eukaryota</taxon>
        <taxon>Viridiplantae</taxon>
        <taxon>Streptophyta</taxon>
        <taxon>Embryophyta</taxon>
        <taxon>Tracheophyta</taxon>
        <taxon>Spermatophyta</taxon>
        <taxon>Pinopsida</taxon>
        <taxon>Pinidae</taxon>
        <taxon>Conifers II</taxon>
        <taxon>Cupressales</taxon>
        <taxon>Taxaceae</taxon>
        <taxon>Taxus</taxon>
    </lineage>
</organism>
<comment type="caution">
    <text evidence="1">The sequence shown here is derived from an EMBL/GenBank/DDBJ whole genome shotgun (WGS) entry which is preliminary data.</text>
</comment>
<proteinExistence type="predicted"/>
<dbReference type="EMBL" id="JAHRHJ020000001">
    <property type="protein sequence ID" value="KAH9328923.1"/>
    <property type="molecule type" value="Genomic_DNA"/>
</dbReference>
<protein>
    <submittedName>
        <fullName evidence="1">Uncharacterized protein</fullName>
    </submittedName>
</protein>
<name>A0AA38LL35_TAXCH</name>
<feature type="non-terminal residue" evidence="1">
    <location>
        <position position="74"/>
    </location>
</feature>
<feature type="non-terminal residue" evidence="1">
    <location>
        <position position="1"/>
    </location>
</feature>
<reference evidence="1 2" key="1">
    <citation type="journal article" date="2021" name="Nat. Plants">
        <title>The Taxus genome provides insights into paclitaxel biosynthesis.</title>
        <authorList>
            <person name="Xiong X."/>
            <person name="Gou J."/>
            <person name="Liao Q."/>
            <person name="Li Y."/>
            <person name="Zhou Q."/>
            <person name="Bi G."/>
            <person name="Li C."/>
            <person name="Du R."/>
            <person name="Wang X."/>
            <person name="Sun T."/>
            <person name="Guo L."/>
            <person name="Liang H."/>
            <person name="Lu P."/>
            <person name="Wu Y."/>
            <person name="Zhang Z."/>
            <person name="Ro D.K."/>
            <person name="Shang Y."/>
            <person name="Huang S."/>
            <person name="Yan J."/>
        </authorList>
    </citation>
    <scope>NUCLEOTIDE SEQUENCE [LARGE SCALE GENOMIC DNA]</scope>
    <source>
        <strain evidence="1">Ta-2019</strain>
    </source>
</reference>
<accession>A0AA38LL35</accession>
<sequence>VCGVSFEDVFVASIVEPYDVPRTIVAQDYVEAYAVFGIVIMQLAIGELVLILEDVVVWISIERLAPIELEVVWS</sequence>
<evidence type="ECO:0000313" key="1">
    <source>
        <dbReference type="EMBL" id="KAH9328923.1"/>
    </source>
</evidence>
<dbReference type="AlphaFoldDB" id="A0AA38LL35"/>